<comment type="caution">
    <text evidence="2">The sequence shown here is derived from an EMBL/GenBank/DDBJ whole genome shotgun (WGS) entry which is preliminary data.</text>
</comment>
<evidence type="ECO:0000259" key="1">
    <source>
        <dbReference type="Pfam" id="PF12867"/>
    </source>
</evidence>
<sequence length="171" mass="19791">MNFKQSEAHEILERTPAVLTHLLSGLSHEWLSSNESGNSWNSLEVVAHLIECEKHNWIPRISSILSNNDNEPLPPFDRFSHLEKEAGIDELLREFNQSRQQSLYQLNAFKVNPFDLNRTGFHPEFGSVTLEQLLSTWAVHDLTHINQISRVLAKRYDMDVGPWKTYLSILK</sequence>
<proteinExistence type="predicted"/>
<feature type="domain" description="DinB-like" evidence="1">
    <location>
        <begin position="12"/>
        <end position="148"/>
    </location>
</feature>
<protein>
    <submittedName>
        <fullName evidence="2">DinB family protein</fullName>
    </submittedName>
</protein>
<dbReference type="InterPro" id="IPR024775">
    <property type="entry name" value="DinB-like"/>
</dbReference>
<dbReference type="SUPFAM" id="SSF109854">
    <property type="entry name" value="DinB/YfiT-like putative metalloenzymes"/>
    <property type="match status" value="1"/>
</dbReference>
<dbReference type="EMBL" id="JACSQM010000002">
    <property type="protein sequence ID" value="MBD7963626.1"/>
    <property type="molecule type" value="Genomic_DNA"/>
</dbReference>
<gene>
    <name evidence="2" type="ORF">H9648_06110</name>
</gene>
<dbReference type="InterPro" id="IPR034660">
    <property type="entry name" value="DinB/YfiT-like"/>
</dbReference>
<name>A0ABR8SJG5_9BACL</name>
<keyword evidence="3" id="KW-1185">Reference proteome</keyword>
<accession>A0ABR8SJG5</accession>
<reference evidence="2 3" key="1">
    <citation type="submission" date="2020-08" db="EMBL/GenBank/DDBJ databases">
        <title>A Genomic Blueprint of the Chicken Gut Microbiome.</title>
        <authorList>
            <person name="Gilroy R."/>
            <person name="Ravi A."/>
            <person name="Getino M."/>
            <person name="Pursley I."/>
            <person name="Horton D.L."/>
            <person name="Alikhan N.-F."/>
            <person name="Baker D."/>
            <person name="Gharbi K."/>
            <person name="Hall N."/>
            <person name="Watson M."/>
            <person name="Adriaenssens E.M."/>
            <person name="Foster-Nyarko E."/>
            <person name="Jarju S."/>
            <person name="Secka A."/>
            <person name="Antonio M."/>
            <person name="Oren A."/>
            <person name="Chaudhuri R."/>
            <person name="La Ragione R.M."/>
            <person name="Hildebrand F."/>
            <person name="Pallen M.J."/>
        </authorList>
    </citation>
    <scope>NUCLEOTIDE SEQUENCE [LARGE SCALE GENOMIC DNA]</scope>
    <source>
        <strain evidence="2 3">Sa2CUA10</strain>
    </source>
</reference>
<evidence type="ECO:0000313" key="2">
    <source>
        <dbReference type="EMBL" id="MBD7963626.1"/>
    </source>
</evidence>
<evidence type="ECO:0000313" key="3">
    <source>
        <dbReference type="Proteomes" id="UP000603641"/>
    </source>
</evidence>
<dbReference type="Pfam" id="PF12867">
    <property type="entry name" value="DinB_2"/>
    <property type="match status" value="1"/>
</dbReference>
<organism evidence="2 3">
    <name type="scientific">Fictibacillus norfolkensis</name>
    <dbReference type="NCBI Taxonomy" id="2762233"/>
    <lineage>
        <taxon>Bacteria</taxon>
        <taxon>Bacillati</taxon>
        <taxon>Bacillota</taxon>
        <taxon>Bacilli</taxon>
        <taxon>Bacillales</taxon>
        <taxon>Fictibacillaceae</taxon>
        <taxon>Fictibacillus</taxon>
    </lineage>
</organism>
<dbReference type="Gene3D" id="1.20.120.450">
    <property type="entry name" value="dinb family like domain"/>
    <property type="match status" value="1"/>
</dbReference>
<dbReference type="Proteomes" id="UP000603641">
    <property type="component" value="Unassembled WGS sequence"/>
</dbReference>
<dbReference type="RefSeq" id="WP_191753002.1">
    <property type="nucleotide sequence ID" value="NZ_JACSQM010000002.1"/>
</dbReference>